<dbReference type="PANTHER" id="PTHR24020:SF20">
    <property type="entry name" value="PH DOMAIN-CONTAINING PROTEIN"/>
    <property type="match status" value="1"/>
</dbReference>
<comment type="subcellular location">
    <subcellularLocation>
        <location evidence="1">Secreted</location>
    </subcellularLocation>
</comment>
<feature type="domain" description="VWFA" evidence="7">
    <location>
        <begin position="241"/>
        <end position="415"/>
    </location>
</feature>
<dbReference type="CDD" id="cd01472">
    <property type="entry name" value="vWA_collagen"/>
    <property type="match status" value="2"/>
</dbReference>
<dbReference type="FunFam" id="3.40.50.410:FF:000004">
    <property type="entry name" value="collagen alpha-6(VI) chain"/>
    <property type="match status" value="1"/>
</dbReference>
<dbReference type="PANTHER" id="PTHR24020">
    <property type="entry name" value="COLLAGEN ALPHA"/>
    <property type="match status" value="1"/>
</dbReference>
<feature type="chain" id="PRO_5044753194" description="VWFA domain-containing protein" evidence="6">
    <location>
        <begin position="24"/>
        <end position="624"/>
    </location>
</feature>
<dbReference type="AlphaFoldDB" id="A0ABD3VX61"/>
<keyword evidence="9" id="KW-1185">Reference proteome</keyword>
<name>A0ABD3VX61_SINWO</name>
<dbReference type="GO" id="GO:0005576">
    <property type="term" value="C:extracellular region"/>
    <property type="evidence" value="ECO:0007669"/>
    <property type="project" value="UniProtKB-SubCell"/>
</dbReference>
<dbReference type="SUPFAM" id="SSF53300">
    <property type="entry name" value="vWA-like"/>
    <property type="match status" value="3"/>
</dbReference>
<evidence type="ECO:0000256" key="2">
    <source>
        <dbReference type="ARBA" id="ARBA00022525"/>
    </source>
</evidence>
<sequence>MFLLRTYFMLILALCCYSSELTGDMPCTGKKADIVFVLDSSASIWEDDFNKQLKFVEKLIENFDIGKHYVQIGVVTYNTNVYKQFDLKDYHNKESMKTAISNIRYNKGGTETDKAIQYVRDTMFLDVNGGRLGVAKIMIVITDGYSSNTHSTAMEASMAHSQGITMFSIGVGSGVKTIELKAMASKPSEKYVFKVSDYSALDSIRNSLTETACDDFPSEPPHKPKPDLPLIQNDCSGKPADVYFVLDSSSSIWLPDFKKQLSFVKDIVDQFDIGPNKTRVAVVTFSDGIHPVIPLDGFHDKKGLLEKIGTIPYLTGGTKTGSTLEYIRTRGLSPQTARPEVAHVVIVMTDGQSMNMKKTEQEASALQKQGVYMFAIGIGHNVDTAELAMIASDPNEAFMFQVDDYSALTSIKDIIAVKTCKVETVTDVLRDSAATYHCKNDKPSDIMFVLDSHGIGTKRTFETLSVIHDLALQLKNSKTDRKTDTHIGILMENCHNRMDTPLSRLEDPSTLLSKLDAQIGESLGSLVRKMRIHSFTPGNGGRPNAKKTAVLFMDADIHNSVSLQMEIKRTASANTEMIIVTVGNVHSNSPIESMSRDPKVKGYLNFTDYAELLLNYTRLLELIC</sequence>
<organism evidence="8 9">
    <name type="scientific">Sinanodonta woodiana</name>
    <name type="common">Chinese pond mussel</name>
    <name type="synonym">Anodonta woodiana</name>
    <dbReference type="NCBI Taxonomy" id="1069815"/>
    <lineage>
        <taxon>Eukaryota</taxon>
        <taxon>Metazoa</taxon>
        <taxon>Spiralia</taxon>
        <taxon>Lophotrochozoa</taxon>
        <taxon>Mollusca</taxon>
        <taxon>Bivalvia</taxon>
        <taxon>Autobranchia</taxon>
        <taxon>Heteroconchia</taxon>
        <taxon>Palaeoheterodonta</taxon>
        <taxon>Unionida</taxon>
        <taxon>Unionoidea</taxon>
        <taxon>Unionidae</taxon>
        <taxon>Unioninae</taxon>
        <taxon>Sinanodonta</taxon>
    </lineage>
</organism>
<dbReference type="EMBL" id="JBJQND010000009">
    <property type="protein sequence ID" value="KAL3865706.1"/>
    <property type="molecule type" value="Genomic_DNA"/>
</dbReference>
<reference evidence="8 9" key="1">
    <citation type="submission" date="2024-11" db="EMBL/GenBank/DDBJ databases">
        <title>Chromosome-level genome assembly of the freshwater bivalve Anodonta woodiana.</title>
        <authorList>
            <person name="Chen X."/>
        </authorList>
    </citation>
    <scope>NUCLEOTIDE SEQUENCE [LARGE SCALE GENOMIC DNA]</scope>
    <source>
        <strain evidence="8">MN2024</strain>
        <tissue evidence="8">Gills</tissue>
    </source>
</reference>
<feature type="domain" description="VWFA" evidence="7">
    <location>
        <begin position="33"/>
        <end position="208"/>
    </location>
</feature>
<gene>
    <name evidence="8" type="ORF">ACJMK2_043068</name>
</gene>
<dbReference type="InterPro" id="IPR036465">
    <property type="entry name" value="vWFA_dom_sf"/>
</dbReference>
<proteinExistence type="predicted"/>
<evidence type="ECO:0000313" key="9">
    <source>
        <dbReference type="Proteomes" id="UP001634394"/>
    </source>
</evidence>
<evidence type="ECO:0000313" key="8">
    <source>
        <dbReference type="EMBL" id="KAL3865706.1"/>
    </source>
</evidence>
<dbReference type="PROSITE" id="PS50234">
    <property type="entry name" value="VWFA"/>
    <property type="match status" value="3"/>
</dbReference>
<dbReference type="InterPro" id="IPR050525">
    <property type="entry name" value="ECM_Assembly_Org"/>
</dbReference>
<dbReference type="Gene3D" id="3.40.50.410">
    <property type="entry name" value="von Willebrand factor, type A domain"/>
    <property type="match status" value="3"/>
</dbReference>
<evidence type="ECO:0000256" key="1">
    <source>
        <dbReference type="ARBA" id="ARBA00004613"/>
    </source>
</evidence>
<dbReference type="InterPro" id="IPR002035">
    <property type="entry name" value="VWF_A"/>
</dbReference>
<dbReference type="Pfam" id="PF00092">
    <property type="entry name" value="VWA"/>
    <property type="match status" value="3"/>
</dbReference>
<evidence type="ECO:0000256" key="5">
    <source>
        <dbReference type="ARBA" id="ARBA00023180"/>
    </source>
</evidence>
<keyword evidence="5" id="KW-0325">Glycoprotein</keyword>
<dbReference type="SMART" id="SM00327">
    <property type="entry name" value="VWA"/>
    <property type="match status" value="3"/>
</dbReference>
<comment type="caution">
    <text evidence="8">The sequence shown here is derived from an EMBL/GenBank/DDBJ whole genome shotgun (WGS) entry which is preliminary data.</text>
</comment>
<dbReference type="PRINTS" id="PR00453">
    <property type="entry name" value="VWFADOMAIN"/>
</dbReference>
<evidence type="ECO:0000256" key="4">
    <source>
        <dbReference type="ARBA" id="ARBA00022737"/>
    </source>
</evidence>
<keyword evidence="2" id="KW-0964">Secreted</keyword>
<protein>
    <recommendedName>
        <fullName evidence="7">VWFA domain-containing protein</fullName>
    </recommendedName>
</protein>
<feature type="domain" description="VWFA" evidence="7">
    <location>
        <begin position="445"/>
        <end position="623"/>
    </location>
</feature>
<feature type="signal peptide" evidence="6">
    <location>
        <begin position="1"/>
        <end position="23"/>
    </location>
</feature>
<dbReference type="Proteomes" id="UP001634394">
    <property type="component" value="Unassembled WGS sequence"/>
</dbReference>
<keyword evidence="4" id="KW-0677">Repeat</keyword>
<evidence type="ECO:0000259" key="7">
    <source>
        <dbReference type="PROSITE" id="PS50234"/>
    </source>
</evidence>
<accession>A0ABD3VX61</accession>
<keyword evidence="3 6" id="KW-0732">Signal</keyword>
<evidence type="ECO:0000256" key="3">
    <source>
        <dbReference type="ARBA" id="ARBA00022729"/>
    </source>
</evidence>
<evidence type="ECO:0000256" key="6">
    <source>
        <dbReference type="SAM" id="SignalP"/>
    </source>
</evidence>